<dbReference type="SMART" id="SM00530">
    <property type="entry name" value="HTH_XRE"/>
    <property type="match status" value="2"/>
</dbReference>
<evidence type="ECO:0000313" key="3">
    <source>
        <dbReference type="Proteomes" id="UP000604737"/>
    </source>
</evidence>
<feature type="domain" description="HTH cro/C1-type" evidence="1">
    <location>
        <begin position="35"/>
        <end position="89"/>
    </location>
</feature>
<dbReference type="SUPFAM" id="SSF47413">
    <property type="entry name" value="lambda repressor-like DNA-binding domains"/>
    <property type="match status" value="1"/>
</dbReference>
<name>A0ABQ3H0V8_9NEIS</name>
<dbReference type="Proteomes" id="UP000604737">
    <property type="component" value="Unassembled WGS sequence"/>
</dbReference>
<reference evidence="3" key="1">
    <citation type="journal article" date="2019" name="Int. J. Syst. Evol. Microbiol.">
        <title>The Global Catalogue of Microorganisms (GCM) 10K type strain sequencing project: providing services to taxonomists for standard genome sequencing and annotation.</title>
        <authorList>
            <consortium name="The Broad Institute Genomics Platform"/>
            <consortium name="The Broad Institute Genome Sequencing Center for Infectious Disease"/>
            <person name="Wu L."/>
            <person name="Ma J."/>
        </authorList>
    </citation>
    <scope>NUCLEOTIDE SEQUENCE [LARGE SCALE GENOMIC DNA]</scope>
    <source>
        <strain evidence="3">KCTC 23701</strain>
    </source>
</reference>
<dbReference type="InterPro" id="IPR001387">
    <property type="entry name" value="Cro/C1-type_HTH"/>
</dbReference>
<evidence type="ECO:0000259" key="1">
    <source>
        <dbReference type="PROSITE" id="PS50943"/>
    </source>
</evidence>
<dbReference type="EMBL" id="BMYO01000004">
    <property type="protein sequence ID" value="GHD62206.1"/>
    <property type="molecule type" value="Genomic_DNA"/>
</dbReference>
<dbReference type="InterPro" id="IPR010982">
    <property type="entry name" value="Lambda_DNA-bd_dom_sf"/>
</dbReference>
<organism evidence="2 3">
    <name type="scientific">Jeongeupia chitinilytica</name>
    <dbReference type="NCBI Taxonomy" id="1041641"/>
    <lineage>
        <taxon>Bacteria</taxon>
        <taxon>Pseudomonadati</taxon>
        <taxon>Pseudomonadota</taxon>
        <taxon>Betaproteobacteria</taxon>
        <taxon>Neisseriales</taxon>
        <taxon>Chitinibacteraceae</taxon>
        <taxon>Jeongeupia</taxon>
    </lineage>
</organism>
<dbReference type="PROSITE" id="PS50943">
    <property type="entry name" value="HTH_CROC1"/>
    <property type="match status" value="1"/>
</dbReference>
<evidence type="ECO:0000313" key="2">
    <source>
        <dbReference type="EMBL" id="GHD62206.1"/>
    </source>
</evidence>
<keyword evidence="3" id="KW-1185">Reference proteome</keyword>
<sequence length="300" mass="34390">MDYFCFESVGCADRPIVIDFDKCEKDIAFSIGKSLSEFRKCLKKGQSDMAAYFDVSVSQYRKYEAGIDIPKMHSAARWSAITGAPLPLLFKHTAYARFFPTEELQCRRYFSFVAKSSDREFYSVLSLVSGKSGFGSEMPPHDRELEFELALEDVIHHYYYRVAKNIEAIQHHHQISRSEMSFLLGISSNTYARYITRPNEISIPIVFYARAHAALGIKTSWAETGKTFYALVNKRRKDRTALLENILQHLAPDEANDFLEILCFIGERRAKIQRLQVKLESASLTLENNCKQDAELNSMS</sequence>
<dbReference type="RefSeq" id="WP_189459953.1">
    <property type="nucleotide sequence ID" value="NZ_BMYO01000004.1"/>
</dbReference>
<dbReference type="CDD" id="cd00093">
    <property type="entry name" value="HTH_XRE"/>
    <property type="match status" value="1"/>
</dbReference>
<comment type="caution">
    <text evidence="2">The sequence shown here is derived from an EMBL/GenBank/DDBJ whole genome shotgun (WGS) entry which is preliminary data.</text>
</comment>
<protein>
    <recommendedName>
        <fullName evidence="1">HTH cro/C1-type domain-containing protein</fullName>
    </recommendedName>
</protein>
<proteinExistence type="predicted"/>
<gene>
    <name evidence="2" type="ORF">GCM10007350_17810</name>
</gene>
<accession>A0ABQ3H0V8</accession>